<keyword evidence="3" id="KW-1185">Reference proteome</keyword>
<evidence type="ECO:0000313" key="2">
    <source>
        <dbReference type="EMBL" id="CAH9417083.1"/>
    </source>
</evidence>
<gene>
    <name evidence="2" type="ORF">SGL43_04122</name>
</gene>
<dbReference type="SMART" id="SM00530">
    <property type="entry name" value="HTH_XRE"/>
    <property type="match status" value="1"/>
</dbReference>
<dbReference type="EMBL" id="CAKXYP010000011">
    <property type="protein sequence ID" value="CAH9417083.1"/>
    <property type="molecule type" value="Genomic_DNA"/>
</dbReference>
<comment type="caution">
    <text evidence="2">The sequence shown here is derived from an EMBL/GenBank/DDBJ whole genome shotgun (WGS) entry which is preliminary data.</text>
</comment>
<dbReference type="InterPro" id="IPR001387">
    <property type="entry name" value="Cro/C1-type_HTH"/>
</dbReference>
<dbReference type="Gene3D" id="1.10.260.40">
    <property type="entry name" value="lambda repressor-like DNA-binding domains"/>
    <property type="match status" value="1"/>
</dbReference>
<dbReference type="Proteomes" id="UP001154015">
    <property type="component" value="Unassembled WGS sequence"/>
</dbReference>
<sequence>MTDSTDVTACDWEREPDPSDSLRTFGAVVQALREHAGLSRVDFGARVRFSKHTVESVELGRRMPDDSFVERAEEALGNTGALRKAAGYLTRGEAGLAAWFRRWARLEKVAVSLCTYECRLVPGLLQSEGYMRALCEEDIPPLSDDALETTVRARIERQLLLRERPNTTFDFIVEEAVFMRRLGGVGVTRDLIDHVLNAIAPRNGTLQIMPANSEHHACMAGPIQLLETPEGGWRGYSEGQENGRLIADPKQVSRLYMRYARLRSQAPSPKDSVGLLERIRGAL</sequence>
<keyword evidence="2" id="KW-0238">DNA-binding</keyword>
<proteinExistence type="predicted"/>
<dbReference type="InterPro" id="IPR010982">
    <property type="entry name" value="Lambda_DNA-bd_dom_sf"/>
</dbReference>
<name>A0ABM9H0F9_STRGL</name>
<dbReference type="SUPFAM" id="SSF47413">
    <property type="entry name" value="lambda repressor-like DNA-binding domains"/>
    <property type="match status" value="1"/>
</dbReference>
<protein>
    <submittedName>
        <fullName evidence="2">Cro/C1-type DNA-binding domain-containing protein SCO6236</fullName>
    </submittedName>
</protein>
<organism evidence="2 3">
    <name type="scientific">Streptomyces globisporus</name>
    <dbReference type="NCBI Taxonomy" id="1908"/>
    <lineage>
        <taxon>Bacteria</taxon>
        <taxon>Bacillati</taxon>
        <taxon>Actinomycetota</taxon>
        <taxon>Actinomycetes</taxon>
        <taxon>Kitasatosporales</taxon>
        <taxon>Streptomycetaceae</taxon>
        <taxon>Streptomyces</taxon>
    </lineage>
</organism>
<reference evidence="2" key="1">
    <citation type="submission" date="2022-03" db="EMBL/GenBank/DDBJ databases">
        <authorList>
            <person name="Leyn A S."/>
        </authorList>
    </citation>
    <scope>NUCLEOTIDE SEQUENCE</scope>
    <source>
        <strain evidence="2">Streptomyces globisporus 4-3</strain>
    </source>
</reference>
<dbReference type="RefSeq" id="WP_318575011.1">
    <property type="nucleotide sequence ID" value="NZ_CAKXYP010000011.1"/>
</dbReference>
<dbReference type="PROSITE" id="PS50943">
    <property type="entry name" value="HTH_CROC1"/>
    <property type="match status" value="1"/>
</dbReference>
<dbReference type="InterPro" id="IPR043917">
    <property type="entry name" value="DUF5753"/>
</dbReference>
<dbReference type="CDD" id="cd00093">
    <property type="entry name" value="HTH_XRE"/>
    <property type="match status" value="1"/>
</dbReference>
<dbReference type="Pfam" id="PF19054">
    <property type="entry name" value="DUF5753"/>
    <property type="match status" value="1"/>
</dbReference>
<feature type="domain" description="HTH cro/C1-type" evidence="1">
    <location>
        <begin position="29"/>
        <end position="82"/>
    </location>
</feature>
<dbReference type="GO" id="GO:0003677">
    <property type="term" value="F:DNA binding"/>
    <property type="evidence" value="ECO:0007669"/>
    <property type="project" value="UniProtKB-KW"/>
</dbReference>
<accession>A0ABM9H0F9</accession>
<dbReference type="Pfam" id="PF13560">
    <property type="entry name" value="HTH_31"/>
    <property type="match status" value="1"/>
</dbReference>
<evidence type="ECO:0000259" key="1">
    <source>
        <dbReference type="PROSITE" id="PS50943"/>
    </source>
</evidence>
<evidence type="ECO:0000313" key="3">
    <source>
        <dbReference type="Proteomes" id="UP001154015"/>
    </source>
</evidence>